<keyword evidence="3" id="KW-1185">Reference proteome</keyword>
<gene>
    <name evidence="2" type="ORF">CLV34_2237</name>
</gene>
<dbReference type="PANTHER" id="PTHR21310">
    <property type="entry name" value="AMINOGLYCOSIDE PHOSPHOTRANSFERASE-RELATED-RELATED"/>
    <property type="match status" value="1"/>
</dbReference>
<accession>A0A2M8WJ74</accession>
<reference evidence="2 3" key="1">
    <citation type="submission" date="2017-11" db="EMBL/GenBank/DDBJ databases">
        <title>Genomic Encyclopedia of Archaeal and Bacterial Type Strains, Phase II (KMG-II): From Individual Species to Whole Genera.</title>
        <authorList>
            <person name="Goeker M."/>
        </authorList>
    </citation>
    <scope>NUCLEOTIDE SEQUENCE [LARGE SCALE GENOMIC DNA]</scope>
    <source>
        <strain evidence="2 3">DSM 22413</strain>
    </source>
</reference>
<protein>
    <submittedName>
        <fullName evidence="2">Phosphotransferase family enzyme</fullName>
    </submittedName>
</protein>
<evidence type="ECO:0000259" key="1">
    <source>
        <dbReference type="Pfam" id="PF01636"/>
    </source>
</evidence>
<sequence>MGRVIEEHLPGGNTTSVVRIGDTVRRAAGPWTTTVQGYLRHLRAHGVVGIPEPFGVDDRGREIVSYLDGDVPHDTAAPGAAWLWSDGVLVEAGRFLRRLHDASVGFEPRRPAWRMPAHEPAEVICHNDVAPYNMVFRDGRLVGLIDFDTCSPGPRVWDLAYLAYRLAPFIGEDAPDLSLDDRLRRLDVLVAAYDMPFERTDVLEAMTARLDELATFTEQRATDTGRDEFLAHVALYRADRERIAALLTA</sequence>
<dbReference type="InterPro" id="IPR002575">
    <property type="entry name" value="Aminoglycoside_PTrfase"/>
</dbReference>
<dbReference type="GO" id="GO:0016740">
    <property type="term" value="F:transferase activity"/>
    <property type="evidence" value="ECO:0007669"/>
    <property type="project" value="UniProtKB-KW"/>
</dbReference>
<dbReference type="Pfam" id="PF01636">
    <property type="entry name" value="APH"/>
    <property type="match status" value="1"/>
</dbReference>
<dbReference type="Gene3D" id="3.90.1200.10">
    <property type="match status" value="1"/>
</dbReference>
<dbReference type="AlphaFoldDB" id="A0A2M8WJ74"/>
<comment type="caution">
    <text evidence="2">The sequence shown here is derived from an EMBL/GenBank/DDBJ whole genome shotgun (WGS) entry which is preliminary data.</text>
</comment>
<feature type="domain" description="Aminoglycoside phosphotransferase" evidence="1">
    <location>
        <begin position="115"/>
        <end position="173"/>
    </location>
</feature>
<organism evidence="2 3">
    <name type="scientific">Luteimicrobium subarcticum</name>
    <dbReference type="NCBI Taxonomy" id="620910"/>
    <lineage>
        <taxon>Bacteria</taxon>
        <taxon>Bacillati</taxon>
        <taxon>Actinomycetota</taxon>
        <taxon>Actinomycetes</taxon>
        <taxon>Micrococcales</taxon>
        <taxon>Luteimicrobium</taxon>
    </lineage>
</organism>
<evidence type="ECO:0000313" key="3">
    <source>
        <dbReference type="Proteomes" id="UP000231586"/>
    </source>
</evidence>
<dbReference type="InterPro" id="IPR011009">
    <property type="entry name" value="Kinase-like_dom_sf"/>
</dbReference>
<proteinExistence type="predicted"/>
<name>A0A2M8WJ74_9MICO</name>
<dbReference type="Proteomes" id="UP000231586">
    <property type="component" value="Unassembled WGS sequence"/>
</dbReference>
<evidence type="ECO:0000313" key="2">
    <source>
        <dbReference type="EMBL" id="PJI90979.1"/>
    </source>
</evidence>
<dbReference type="SUPFAM" id="SSF56112">
    <property type="entry name" value="Protein kinase-like (PK-like)"/>
    <property type="match status" value="1"/>
</dbReference>
<dbReference type="EMBL" id="PGTZ01000009">
    <property type="protein sequence ID" value="PJI90979.1"/>
    <property type="molecule type" value="Genomic_DNA"/>
</dbReference>
<dbReference type="InterPro" id="IPR051678">
    <property type="entry name" value="AGP_Transferase"/>
</dbReference>
<keyword evidence="2" id="KW-0808">Transferase</keyword>